<evidence type="ECO:0000313" key="2">
    <source>
        <dbReference type="EMBL" id="CRK36540.1"/>
    </source>
</evidence>
<keyword evidence="3" id="KW-1185">Reference proteome</keyword>
<accession>A0A0G4MR16</accession>
<feature type="non-terminal residue" evidence="2">
    <location>
        <position position="268"/>
    </location>
</feature>
<feature type="domain" description="NPL4 zinc-binding putative" evidence="1">
    <location>
        <begin position="130"/>
        <end position="268"/>
    </location>
</feature>
<dbReference type="InterPro" id="IPR007716">
    <property type="entry name" value="NPL4_Zn-bd_put"/>
</dbReference>
<dbReference type="GO" id="GO:0005634">
    <property type="term" value="C:nucleus"/>
    <property type="evidence" value="ECO:0007669"/>
    <property type="project" value="TreeGrafter"/>
</dbReference>
<dbReference type="Proteomes" id="UP000044602">
    <property type="component" value="Unassembled WGS sequence"/>
</dbReference>
<protein>
    <recommendedName>
        <fullName evidence="1">NPL4 zinc-binding putative domain-containing protein</fullName>
    </recommendedName>
</protein>
<evidence type="ECO:0000313" key="3">
    <source>
        <dbReference type="Proteomes" id="UP000044602"/>
    </source>
</evidence>
<dbReference type="InterPro" id="IPR027417">
    <property type="entry name" value="P-loop_NTPase"/>
</dbReference>
<evidence type="ECO:0000259" key="1">
    <source>
        <dbReference type="Pfam" id="PF05020"/>
    </source>
</evidence>
<name>A0A0G4MR16_VERLO</name>
<dbReference type="Gene3D" id="3.40.50.300">
    <property type="entry name" value="P-loop containing nucleotide triphosphate hydrolases"/>
    <property type="match status" value="1"/>
</dbReference>
<dbReference type="AlphaFoldDB" id="A0A0G4MR16"/>
<dbReference type="EMBL" id="CVQH01024183">
    <property type="protein sequence ID" value="CRK36540.1"/>
    <property type="molecule type" value="Genomic_DNA"/>
</dbReference>
<proteinExistence type="predicted"/>
<dbReference type="GO" id="GO:0031625">
    <property type="term" value="F:ubiquitin protein ligase binding"/>
    <property type="evidence" value="ECO:0007669"/>
    <property type="project" value="TreeGrafter"/>
</dbReference>
<dbReference type="Pfam" id="PF05020">
    <property type="entry name" value="zf-NPL4"/>
    <property type="match status" value="1"/>
</dbReference>
<dbReference type="PANTHER" id="PTHR12710">
    <property type="entry name" value="NUCLEAR PROTEIN LOCALIZATION 4"/>
    <property type="match status" value="1"/>
</dbReference>
<sequence length="268" mass="30857">MKPLLDKIDEEALAEALSHGIGYYHEALSLSDKRIVKHLYNHGAIQVLREVLFLRHKLQKGLLTREQIPKEDEMKMMSEYISKLESFPDLEVSIIRATKINKVLKAILKLDSIPKEAKFNFKISKPWEVVKQSALDDRLDKKNGKIPRGRDHKMCKHGPKGMCDYCMPLDPFNAKYLDEKKIKYLSIHSYLRKNNAATNKPELGSSFIPPLQEPYFRVKRDCPSGHPQWPEGICSKCQPSAISLQPQTFRNVDHVEFSDPSIINTFID</sequence>
<dbReference type="GO" id="GO:0043130">
    <property type="term" value="F:ubiquitin binding"/>
    <property type="evidence" value="ECO:0007669"/>
    <property type="project" value="TreeGrafter"/>
</dbReference>
<organism evidence="2 3">
    <name type="scientific">Verticillium longisporum</name>
    <name type="common">Verticillium dahliae var. longisporum</name>
    <dbReference type="NCBI Taxonomy" id="100787"/>
    <lineage>
        <taxon>Eukaryota</taxon>
        <taxon>Fungi</taxon>
        <taxon>Dikarya</taxon>
        <taxon>Ascomycota</taxon>
        <taxon>Pezizomycotina</taxon>
        <taxon>Sordariomycetes</taxon>
        <taxon>Hypocreomycetidae</taxon>
        <taxon>Glomerellales</taxon>
        <taxon>Plectosphaerellaceae</taxon>
        <taxon>Verticillium</taxon>
    </lineage>
</organism>
<dbReference type="InterPro" id="IPR016563">
    <property type="entry name" value="Npl4"/>
</dbReference>
<reference evidence="2 3" key="1">
    <citation type="submission" date="2015-05" db="EMBL/GenBank/DDBJ databases">
        <authorList>
            <person name="Wang D.B."/>
            <person name="Wang M."/>
        </authorList>
    </citation>
    <scope>NUCLEOTIDE SEQUENCE [LARGE SCALE GENOMIC DNA]</scope>
    <source>
        <strain evidence="2">VL1</strain>
    </source>
</reference>
<dbReference type="PANTHER" id="PTHR12710:SF0">
    <property type="entry name" value="NUCLEAR PROTEIN LOCALIZATION PROTEIN 4 HOMOLOG"/>
    <property type="match status" value="1"/>
</dbReference>
<dbReference type="STRING" id="100787.A0A0G4MR16"/>
<dbReference type="GO" id="GO:0006511">
    <property type="term" value="P:ubiquitin-dependent protein catabolic process"/>
    <property type="evidence" value="ECO:0007669"/>
    <property type="project" value="InterPro"/>
</dbReference>
<gene>
    <name evidence="2" type="ORF">BN1708_016535</name>
</gene>